<dbReference type="EMBL" id="JAKJXP020000001">
    <property type="protein sequence ID" value="KAK7757670.1"/>
    <property type="molecule type" value="Genomic_DNA"/>
</dbReference>
<dbReference type="Pfam" id="PF10358">
    <property type="entry name" value="NT-C2"/>
    <property type="match status" value="1"/>
</dbReference>
<dbReference type="PANTHER" id="PTHR21456">
    <property type="entry name" value="FAMILY WITH SEQUENCE SIMILARITY 102"/>
    <property type="match status" value="1"/>
</dbReference>
<dbReference type="InterPro" id="IPR039931">
    <property type="entry name" value="EEIG1/2-like"/>
</dbReference>
<sequence>MLHRGRTAKCTMDKPSHRVTYNYSKIVPMRISIDRSNHLTDCPIEFEVLQELPSAPGAKDERITLGVVRLNLSEYVEESENFPRRGAAAAARAAAAAENAHEKSQNLGQGLGRRRLSSKSSVGGEGANLSPTRTKDPAQQQQAQQPHPEETDVVDEDAEEGIVRRYLMQDSKINSTLKVGILMVQVDGERNYAAPPLKTAPMFSGITGIMAGDAAGEPVDAAGAGSGGTSRALGAITSFGKSRDVSEVQDMYRRALAASWSCQPGELPADECIEDIFSGGDGWRRPPSDDLASASSSSGRHARRGGGGATTSSQTQSPHRQVDGVADDVESVHSNSNNSHTNSSSASPDDAARGGAGGGVGGGGAGSLRPTDVPRIMKRHGRRQSASSNHSDRSTRSGLTVISGESRDRDYRNHRPPLPEPSYTHSFSQLQQQQHNPSFHHQNLPLRNNGNNYQQLRPPSSRGGGWGRDDGSTPLPFPNMISSSSNHPHSHAGGDDDLHRSGSMASLAPTLGSTATSSSGRSSSDRDRDRHRGRRYGGVFRRQQEVDEHEIREDLIAWELPGTMAAT</sequence>
<evidence type="ECO:0000313" key="4">
    <source>
        <dbReference type="Proteomes" id="UP001320420"/>
    </source>
</evidence>
<protein>
    <recommendedName>
        <fullName evidence="2">C2 NT-type domain-containing protein</fullName>
    </recommendedName>
</protein>
<gene>
    <name evidence="3" type="ORF">SLS62_000047</name>
</gene>
<name>A0AAN9YXQ5_9PEZI</name>
<feature type="region of interest" description="Disordered" evidence="1">
    <location>
        <begin position="278"/>
        <end position="541"/>
    </location>
</feature>
<organism evidence="3 4">
    <name type="scientific">Diatrype stigma</name>
    <dbReference type="NCBI Taxonomy" id="117547"/>
    <lineage>
        <taxon>Eukaryota</taxon>
        <taxon>Fungi</taxon>
        <taxon>Dikarya</taxon>
        <taxon>Ascomycota</taxon>
        <taxon>Pezizomycotina</taxon>
        <taxon>Sordariomycetes</taxon>
        <taxon>Xylariomycetidae</taxon>
        <taxon>Xylariales</taxon>
        <taxon>Diatrypaceae</taxon>
        <taxon>Diatrype</taxon>
    </lineage>
</organism>
<dbReference type="Proteomes" id="UP001320420">
    <property type="component" value="Unassembled WGS sequence"/>
</dbReference>
<feature type="compositionally biased region" description="Low complexity" evidence="1">
    <location>
        <begin position="332"/>
        <end position="349"/>
    </location>
</feature>
<feature type="region of interest" description="Disordered" evidence="1">
    <location>
        <begin position="96"/>
        <end position="156"/>
    </location>
</feature>
<evidence type="ECO:0000259" key="2">
    <source>
        <dbReference type="Pfam" id="PF10358"/>
    </source>
</evidence>
<feature type="compositionally biased region" description="Polar residues" evidence="1">
    <location>
        <begin position="423"/>
        <end position="455"/>
    </location>
</feature>
<dbReference type="PANTHER" id="PTHR21456:SF1">
    <property type="entry name" value="C2 NT-TYPE DOMAIN-CONTAINING PROTEIN"/>
    <property type="match status" value="1"/>
</dbReference>
<dbReference type="AlphaFoldDB" id="A0AAN9YXQ5"/>
<dbReference type="InterPro" id="IPR019448">
    <property type="entry name" value="NT-C2"/>
</dbReference>
<feature type="compositionally biased region" description="Gly residues" evidence="1">
    <location>
        <begin position="354"/>
        <end position="366"/>
    </location>
</feature>
<feature type="domain" description="C2 NT-type" evidence="2">
    <location>
        <begin position="16"/>
        <end position="79"/>
    </location>
</feature>
<reference evidence="3 4" key="1">
    <citation type="submission" date="2024-02" db="EMBL/GenBank/DDBJ databases">
        <title>De novo assembly and annotation of 12 fungi associated with fruit tree decline syndrome in Ontario, Canada.</title>
        <authorList>
            <person name="Sulman M."/>
            <person name="Ellouze W."/>
            <person name="Ilyukhin E."/>
        </authorList>
    </citation>
    <scope>NUCLEOTIDE SEQUENCE [LARGE SCALE GENOMIC DNA]</scope>
    <source>
        <strain evidence="3 4">M11/M66-122</strain>
    </source>
</reference>
<evidence type="ECO:0000256" key="1">
    <source>
        <dbReference type="SAM" id="MobiDB-lite"/>
    </source>
</evidence>
<proteinExistence type="predicted"/>
<comment type="caution">
    <text evidence="3">The sequence shown here is derived from an EMBL/GenBank/DDBJ whole genome shotgun (WGS) entry which is preliminary data.</text>
</comment>
<evidence type="ECO:0000313" key="3">
    <source>
        <dbReference type="EMBL" id="KAK7757670.1"/>
    </source>
</evidence>
<accession>A0AAN9YXQ5</accession>
<keyword evidence="4" id="KW-1185">Reference proteome</keyword>